<dbReference type="RefSeq" id="WP_087815270.1">
    <property type="nucleotide sequence ID" value="NZ_CP093322.1"/>
</dbReference>
<dbReference type="EMBL" id="NHOI01000003">
    <property type="protein sequence ID" value="OVZ89405.1"/>
    <property type="molecule type" value="Genomic_DNA"/>
</dbReference>
<dbReference type="Proteomes" id="UP000196440">
    <property type="component" value="Unassembled WGS sequence"/>
</dbReference>
<gene>
    <name evidence="1" type="ORF">CBW57_02240</name>
</gene>
<dbReference type="Pfam" id="PF02413">
    <property type="entry name" value="Caudo_TAP"/>
    <property type="match status" value="1"/>
</dbReference>
<organism evidence="1 2">
    <name type="scientific">Yersinia intermedia</name>
    <dbReference type="NCBI Taxonomy" id="631"/>
    <lineage>
        <taxon>Bacteria</taxon>
        <taxon>Pseudomonadati</taxon>
        <taxon>Pseudomonadota</taxon>
        <taxon>Gammaproteobacteria</taxon>
        <taxon>Enterobacterales</taxon>
        <taxon>Yersiniaceae</taxon>
        <taxon>Yersinia</taxon>
    </lineage>
</organism>
<dbReference type="AlphaFoldDB" id="A0A209A9K3"/>
<protein>
    <submittedName>
        <fullName evidence="1">Phage tail protein</fullName>
    </submittedName>
</protein>
<name>A0A209A9K3_YERIN</name>
<evidence type="ECO:0000313" key="2">
    <source>
        <dbReference type="Proteomes" id="UP000196440"/>
    </source>
</evidence>
<sequence length="136" mass="15247">MRIYSELGTNVEYISYSDAFQLPENCIVMNGPRPDPTYYANENGEWLVGPSPQVQQQMVIEARENQTTILSQVSDMIGALSDEIEGLEDGGDDVPDKLRADLKAWKQYRVKVKNIDVSLVPDIEWLVSPDAVLTEA</sequence>
<comment type="caution">
    <text evidence="1">The sequence shown here is derived from an EMBL/GenBank/DDBJ whole genome shotgun (WGS) entry which is preliminary data.</text>
</comment>
<proteinExistence type="predicted"/>
<reference evidence="1 2" key="1">
    <citation type="submission" date="2017-05" db="EMBL/GenBank/DDBJ databases">
        <title>Whole genome sequencing of Yersinia kristensenii.</title>
        <authorList>
            <person name="Campioni F."/>
        </authorList>
    </citation>
    <scope>NUCLEOTIDE SEQUENCE [LARGE SCALE GENOMIC DNA]</scope>
    <source>
        <strain evidence="1 2">CFSAN060536</strain>
    </source>
</reference>
<accession>A0A209A9K3</accession>
<dbReference type="InterPro" id="IPR003458">
    <property type="entry name" value="Phage_T4_Gp38_tail_assem"/>
</dbReference>
<evidence type="ECO:0000313" key="1">
    <source>
        <dbReference type="EMBL" id="OVZ89405.1"/>
    </source>
</evidence>